<evidence type="ECO:0000313" key="1">
    <source>
        <dbReference type="EMBL" id="QDH22986.1"/>
    </source>
</evidence>
<name>A0A4Y6V2W1_SACBS</name>
<dbReference type="KEGG" id="saca:FFV09_20285"/>
<reference evidence="1 2" key="1">
    <citation type="submission" date="2019-06" db="EMBL/GenBank/DDBJ databases">
        <title>Saccharibacillus brassicae sp. nov., an endophytic bacterium isolated from Chinese cabbage seeds (Brassica pekinensis).</title>
        <authorList>
            <person name="Jiang L."/>
            <person name="Lee J."/>
            <person name="Kim S.W."/>
        </authorList>
    </citation>
    <scope>NUCLEOTIDE SEQUENCE [LARGE SCALE GENOMIC DNA]</scope>
    <source>
        <strain evidence="2">KCTC 43072 / ATSA2</strain>
    </source>
</reference>
<keyword evidence="2" id="KW-1185">Reference proteome</keyword>
<dbReference type="RefSeq" id="WP_141449523.1">
    <property type="nucleotide sequence ID" value="NZ_CP041217.1"/>
</dbReference>
<dbReference type="AlphaFoldDB" id="A0A4Y6V2W1"/>
<sequence>MKKTTLGMIGTGILAFMIGFGYFPTSNVITPASAAPAQQTTNTSDETSKEQTYTIFINSVEKDANGVTQLETDRIGWYTGEAADKLFLQENPDAAEEIGGAPDGYYIANNDLTEEKLPVAADAEVLMQIYDHTGNYEDVEINWNESIGLDKFDSQYNNPLGLLDLSGFPYHVTVKDGVIVKIVQQYIP</sequence>
<gene>
    <name evidence="1" type="ORF">FFV09_20285</name>
</gene>
<accession>A0A4Y6V2W1</accession>
<proteinExistence type="predicted"/>
<protein>
    <submittedName>
        <fullName evidence="1">Uncharacterized protein</fullName>
    </submittedName>
</protein>
<evidence type="ECO:0000313" key="2">
    <source>
        <dbReference type="Proteomes" id="UP000316968"/>
    </source>
</evidence>
<dbReference type="OrthoDB" id="2678247at2"/>
<dbReference type="EMBL" id="CP041217">
    <property type="protein sequence ID" value="QDH22986.1"/>
    <property type="molecule type" value="Genomic_DNA"/>
</dbReference>
<organism evidence="1 2">
    <name type="scientific">Saccharibacillus brassicae</name>
    <dbReference type="NCBI Taxonomy" id="2583377"/>
    <lineage>
        <taxon>Bacteria</taxon>
        <taxon>Bacillati</taxon>
        <taxon>Bacillota</taxon>
        <taxon>Bacilli</taxon>
        <taxon>Bacillales</taxon>
        <taxon>Paenibacillaceae</taxon>
        <taxon>Saccharibacillus</taxon>
    </lineage>
</organism>
<dbReference type="Proteomes" id="UP000316968">
    <property type="component" value="Chromosome"/>
</dbReference>